<dbReference type="Pfam" id="PF03372">
    <property type="entry name" value="Exo_endo_phos"/>
    <property type="match status" value="1"/>
</dbReference>
<evidence type="ECO:0000256" key="1">
    <source>
        <dbReference type="SAM" id="MobiDB-lite"/>
    </source>
</evidence>
<evidence type="ECO:0000313" key="4">
    <source>
        <dbReference type="Proteomes" id="UP000024635"/>
    </source>
</evidence>
<dbReference type="InterPro" id="IPR036691">
    <property type="entry name" value="Endo/exonu/phosph_ase_sf"/>
</dbReference>
<dbReference type="AlphaFoldDB" id="A0A016VU55"/>
<dbReference type="InterPro" id="IPR005135">
    <property type="entry name" value="Endo/exonuclease/phosphatase"/>
</dbReference>
<protein>
    <recommendedName>
        <fullName evidence="2">Endonuclease/exonuclease/phosphatase domain-containing protein</fullName>
    </recommendedName>
</protein>
<keyword evidence="4" id="KW-1185">Reference proteome</keyword>
<accession>A0A016VU55</accession>
<comment type="caution">
    <text evidence="3">The sequence shown here is derived from an EMBL/GenBank/DDBJ whole genome shotgun (WGS) entry which is preliminary data.</text>
</comment>
<dbReference type="STRING" id="53326.A0A016VU55"/>
<name>A0A016VU55_9BILA</name>
<dbReference type="EMBL" id="JARK01001340">
    <property type="protein sequence ID" value="EYC30866.1"/>
    <property type="molecule type" value="Genomic_DNA"/>
</dbReference>
<sequence>MRSISVYRSLQCVQCLFSPFWVNRLCPSDTWSLWCSLLVLVGIVQTSTGVQPWETANGTNGHAVRTALCSSARTGGPWIAPAWHSEGNQATKQATTFAKEKKPAQNRKCSPTAPRDAAAEDGREPGRGATGNPEKRFGQCLDICTYNCRSAASEADLRALLHLAQKIRYEVICLQETKTKASYARKMESGELVVMGQKIDGKNFGGVGFLVHPKIQSSIHSHEVLSPRIAVLRLRTVKKATITIVNCYGPNSVASKEDKDNFYAELEAVVKKEKSYYKYICGDFNALVGNGSDGNWRLGRHGNATRNDNGFRESPNGSTHSELDHILTNRRWSLMDTTVLPSFDSGSDHRLLRAKVRLNHRTFKRDTHRGPPIRSPEYNEAKLQKAMDAYHWKRAENPTEDYEKLMKGLTFC</sequence>
<feature type="compositionally biased region" description="Basic and acidic residues" evidence="1">
    <location>
        <begin position="117"/>
        <end position="126"/>
    </location>
</feature>
<dbReference type="Gene3D" id="3.60.10.10">
    <property type="entry name" value="Endonuclease/exonuclease/phosphatase"/>
    <property type="match status" value="1"/>
</dbReference>
<feature type="domain" description="Endonuclease/exonuclease/phosphatase" evidence="2">
    <location>
        <begin position="144"/>
        <end position="349"/>
    </location>
</feature>
<organism evidence="3 4">
    <name type="scientific">Ancylostoma ceylanicum</name>
    <dbReference type="NCBI Taxonomy" id="53326"/>
    <lineage>
        <taxon>Eukaryota</taxon>
        <taxon>Metazoa</taxon>
        <taxon>Ecdysozoa</taxon>
        <taxon>Nematoda</taxon>
        <taxon>Chromadorea</taxon>
        <taxon>Rhabditida</taxon>
        <taxon>Rhabditina</taxon>
        <taxon>Rhabditomorpha</taxon>
        <taxon>Strongyloidea</taxon>
        <taxon>Ancylostomatidae</taxon>
        <taxon>Ancylostomatinae</taxon>
        <taxon>Ancylostoma</taxon>
    </lineage>
</organism>
<dbReference type="GO" id="GO:0003824">
    <property type="term" value="F:catalytic activity"/>
    <property type="evidence" value="ECO:0007669"/>
    <property type="project" value="InterPro"/>
</dbReference>
<evidence type="ECO:0000313" key="3">
    <source>
        <dbReference type="EMBL" id="EYC30866.1"/>
    </source>
</evidence>
<feature type="region of interest" description="Disordered" evidence="1">
    <location>
        <begin position="90"/>
        <end position="133"/>
    </location>
</feature>
<dbReference type="SUPFAM" id="SSF56219">
    <property type="entry name" value="DNase I-like"/>
    <property type="match status" value="1"/>
</dbReference>
<dbReference type="Proteomes" id="UP000024635">
    <property type="component" value="Unassembled WGS sequence"/>
</dbReference>
<gene>
    <name evidence="3" type="primary">Acey_s0004.g1819</name>
    <name evidence="3" type="ORF">Y032_0004g1819</name>
</gene>
<dbReference type="CDD" id="cd09076">
    <property type="entry name" value="L1-EN"/>
    <property type="match status" value="1"/>
</dbReference>
<proteinExistence type="predicted"/>
<reference evidence="4" key="1">
    <citation type="journal article" date="2015" name="Nat. Genet.">
        <title>The genome and transcriptome of the zoonotic hookworm Ancylostoma ceylanicum identify infection-specific gene families.</title>
        <authorList>
            <person name="Schwarz E.M."/>
            <person name="Hu Y."/>
            <person name="Antoshechkin I."/>
            <person name="Miller M.M."/>
            <person name="Sternberg P.W."/>
            <person name="Aroian R.V."/>
        </authorList>
    </citation>
    <scope>NUCLEOTIDE SEQUENCE</scope>
    <source>
        <strain evidence="4">HY135</strain>
    </source>
</reference>
<dbReference type="OrthoDB" id="5854880at2759"/>
<evidence type="ECO:0000259" key="2">
    <source>
        <dbReference type="Pfam" id="PF03372"/>
    </source>
</evidence>